<sequence length="97" mass="10892">MPRDFVDGPFLWKNEERRRPDRGGVRIAVLSIDSESCDRDDKYLFPLVRKDLGSGMYSTSLLPSRPGKGSLKLYLIIQGANDVQGLTKGKEINCSFV</sequence>
<reference evidence="1 2" key="1">
    <citation type="journal article" date="2019" name="Sci. Rep.">
        <title>Orb-weaving spider Araneus ventricosus genome elucidates the spidroin gene catalogue.</title>
        <authorList>
            <person name="Kono N."/>
            <person name="Nakamura H."/>
            <person name="Ohtoshi R."/>
            <person name="Moran D.A.P."/>
            <person name="Shinohara A."/>
            <person name="Yoshida Y."/>
            <person name="Fujiwara M."/>
            <person name="Mori M."/>
            <person name="Tomita M."/>
            <person name="Arakawa K."/>
        </authorList>
    </citation>
    <scope>NUCLEOTIDE SEQUENCE [LARGE SCALE GENOMIC DNA]</scope>
</reference>
<evidence type="ECO:0000313" key="1">
    <source>
        <dbReference type="EMBL" id="GBO01221.1"/>
    </source>
</evidence>
<dbReference type="EMBL" id="BGPR01029444">
    <property type="protein sequence ID" value="GBO01221.1"/>
    <property type="molecule type" value="Genomic_DNA"/>
</dbReference>
<evidence type="ECO:0000313" key="2">
    <source>
        <dbReference type="Proteomes" id="UP000499080"/>
    </source>
</evidence>
<accession>A0A4Y2TME0</accession>
<gene>
    <name evidence="1" type="ORF">AVEN_262023_1</name>
</gene>
<dbReference type="Proteomes" id="UP000499080">
    <property type="component" value="Unassembled WGS sequence"/>
</dbReference>
<name>A0A4Y2TME0_ARAVE</name>
<proteinExistence type="predicted"/>
<protein>
    <submittedName>
        <fullName evidence="1">Uncharacterized protein</fullName>
    </submittedName>
</protein>
<dbReference type="AlphaFoldDB" id="A0A4Y2TME0"/>
<comment type="caution">
    <text evidence="1">The sequence shown here is derived from an EMBL/GenBank/DDBJ whole genome shotgun (WGS) entry which is preliminary data.</text>
</comment>
<organism evidence="1 2">
    <name type="scientific">Araneus ventricosus</name>
    <name type="common">Orbweaver spider</name>
    <name type="synonym">Epeira ventricosa</name>
    <dbReference type="NCBI Taxonomy" id="182803"/>
    <lineage>
        <taxon>Eukaryota</taxon>
        <taxon>Metazoa</taxon>
        <taxon>Ecdysozoa</taxon>
        <taxon>Arthropoda</taxon>
        <taxon>Chelicerata</taxon>
        <taxon>Arachnida</taxon>
        <taxon>Araneae</taxon>
        <taxon>Araneomorphae</taxon>
        <taxon>Entelegynae</taxon>
        <taxon>Araneoidea</taxon>
        <taxon>Araneidae</taxon>
        <taxon>Araneus</taxon>
    </lineage>
</organism>
<keyword evidence="2" id="KW-1185">Reference proteome</keyword>